<dbReference type="Proteomes" id="UP000222310">
    <property type="component" value="Unassembled WGS sequence"/>
</dbReference>
<sequence>MTATGGWRRRRRSRVWRTSTTSLPARCRNSSTSAPPSTATRAWSPSSTASAKTTPRPTSPSRRSTSSATTSATTWPPSSPSASMPLVPSPIERSPMSSPPRRRRCPSPTPRRSDGRRMSRRSATSSPGPPTWSASSAPAESARAGWRSRSPARARTSSPTGCTSSSWRACSNQDSSCPRSPTPSACATTARPRWKNASPEHCPAVACSSPSTTSSR</sequence>
<feature type="compositionally biased region" description="Polar residues" evidence="1">
    <location>
        <begin position="161"/>
        <end position="187"/>
    </location>
</feature>
<dbReference type="AlphaFoldDB" id="A0A9Q6EGQ3"/>
<evidence type="ECO:0000256" key="1">
    <source>
        <dbReference type="SAM" id="MobiDB-lite"/>
    </source>
</evidence>
<feature type="compositionally biased region" description="Low complexity" evidence="1">
    <location>
        <begin position="121"/>
        <end position="160"/>
    </location>
</feature>
<reference evidence="2 3" key="1">
    <citation type="submission" date="2015-02" db="EMBL/GenBank/DDBJ databases">
        <title>Nostoc linckia genome annotation.</title>
        <authorList>
            <person name="Zhou Z."/>
        </authorList>
    </citation>
    <scope>NUCLEOTIDE SEQUENCE [LARGE SCALE GENOMIC DNA]</scope>
    <source>
        <strain evidence="3">z8</strain>
    </source>
</reference>
<dbReference type="EMBL" id="LAHD01000264">
    <property type="protein sequence ID" value="PHJ89465.1"/>
    <property type="molecule type" value="Genomic_DNA"/>
</dbReference>
<feature type="compositionally biased region" description="Low complexity" evidence="1">
    <location>
        <begin position="30"/>
        <end position="96"/>
    </location>
</feature>
<organism evidence="2 3">
    <name type="scientific">Nostoc linckia z8</name>
    <dbReference type="NCBI Taxonomy" id="1628746"/>
    <lineage>
        <taxon>Bacteria</taxon>
        <taxon>Bacillati</taxon>
        <taxon>Cyanobacteriota</taxon>
        <taxon>Cyanophyceae</taxon>
        <taxon>Nostocales</taxon>
        <taxon>Nostocaceae</taxon>
        <taxon>Nostoc</taxon>
    </lineage>
</organism>
<name>A0A9Q6EGQ3_NOSLI</name>
<comment type="caution">
    <text evidence="2">The sequence shown here is derived from an EMBL/GenBank/DDBJ whole genome shotgun (WGS) entry which is preliminary data.</text>
</comment>
<accession>A0A9Q6EGQ3</accession>
<gene>
    <name evidence="2" type="ORF">VF08_37740</name>
</gene>
<protein>
    <submittedName>
        <fullName evidence="2">Uncharacterized protein</fullName>
    </submittedName>
</protein>
<evidence type="ECO:0000313" key="2">
    <source>
        <dbReference type="EMBL" id="PHJ89465.1"/>
    </source>
</evidence>
<feature type="region of interest" description="Disordered" evidence="1">
    <location>
        <begin position="1"/>
        <end position="216"/>
    </location>
</feature>
<proteinExistence type="predicted"/>
<evidence type="ECO:0000313" key="3">
    <source>
        <dbReference type="Proteomes" id="UP000222310"/>
    </source>
</evidence>